<sequence length="205" mass="24797">MDVIEKILQQTKTKLMALRLQCLQINIFQYETKLKSQTNEIKVDDTLLHIIHQRIELIHEEMKLKLDFHTKKQLQLLRRGPCYVAPCQLQLKLSDQLLHEQQYQPLRQQLLVDLVEKYPKDKKLFNIIEQKTKEEFNRLFSSSNRTISTTILERSFHEQKIIGTIRKCLHENKLILRRTIDDRNQFCLTDEKHYDEQCQHYMNEH</sequence>
<gene>
    <name evidence="1" type="ORF">QYT958_LOCUS38271</name>
</gene>
<dbReference type="AlphaFoldDB" id="A0A822APD8"/>
<dbReference type="Proteomes" id="UP000663848">
    <property type="component" value="Unassembled WGS sequence"/>
</dbReference>
<evidence type="ECO:0000313" key="1">
    <source>
        <dbReference type="EMBL" id="CAF5002484.1"/>
    </source>
</evidence>
<proteinExistence type="predicted"/>
<evidence type="ECO:0000313" key="2">
    <source>
        <dbReference type="Proteomes" id="UP000663848"/>
    </source>
</evidence>
<feature type="non-terminal residue" evidence="1">
    <location>
        <position position="1"/>
    </location>
</feature>
<protein>
    <submittedName>
        <fullName evidence="1">Uncharacterized protein</fullName>
    </submittedName>
</protein>
<comment type="caution">
    <text evidence="1">The sequence shown here is derived from an EMBL/GenBank/DDBJ whole genome shotgun (WGS) entry which is preliminary data.</text>
</comment>
<accession>A0A822APD8</accession>
<name>A0A822APD8_9BILA</name>
<reference evidence="1" key="1">
    <citation type="submission" date="2021-02" db="EMBL/GenBank/DDBJ databases">
        <authorList>
            <person name="Nowell W R."/>
        </authorList>
    </citation>
    <scope>NUCLEOTIDE SEQUENCE</scope>
</reference>
<organism evidence="1 2">
    <name type="scientific">Rotaria socialis</name>
    <dbReference type="NCBI Taxonomy" id="392032"/>
    <lineage>
        <taxon>Eukaryota</taxon>
        <taxon>Metazoa</taxon>
        <taxon>Spiralia</taxon>
        <taxon>Gnathifera</taxon>
        <taxon>Rotifera</taxon>
        <taxon>Eurotatoria</taxon>
        <taxon>Bdelloidea</taxon>
        <taxon>Philodinida</taxon>
        <taxon>Philodinidae</taxon>
        <taxon>Rotaria</taxon>
    </lineage>
</organism>
<dbReference type="EMBL" id="CAJOBR010033275">
    <property type="protein sequence ID" value="CAF5002484.1"/>
    <property type="molecule type" value="Genomic_DNA"/>
</dbReference>
<feature type="non-terminal residue" evidence="1">
    <location>
        <position position="205"/>
    </location>
</feature>